<gene>
    <name evidence="1" type="ORF">NKR23_g10905</name>
</gene>
<evidence type="ECO:0000313" key="2">
    <source>
        <dbReference type="Proteomes" id="UP001174694"/>
    </source>
</evidence>
<dbReference type="AlphaFoldDB" id="A0AA38RBT3"/>
<protein>
    <submittedName>
        <fullName evidence="1">Uncharacterized protein</fullName>
    </submittedName>
</protein>
<accession>A0AA38RBT3</accession>
<name>A0AA38RBT3_9PEZI</name>
<comment type="caution">
    <text evidence="1">The sequence shown here is derived from an EMBL/GenBank/DDBJ whole genome shotgun (WGS) entry which is preliminary data.</text>
</comment>
<keyword evidence="2" id="KW-1185">Reference proteome</keyword>
<dbReference type="Proteomes" id="UP001174694">
    <property type="component" value="Unassembled WGS sequence"/>
</dbReference>
<sequence length="215" mass="23518">MEDQTSDCIVGCYVTAVEGAASGQSKRDGGAPAHPDAELTEEQFAAVALMAMARETEAVHRQERDATEARCDLEQRLSTMEDDLKSCHEARQIALRLSFEVIEAEVRDVRFYTPLFPDSGELASELEDSVGRLKEALGSQSWTGVGLEQLRVVVQHLLRMHDSRHRQLSAHMMAQAEIIDVLLGLVSRGGSRAADKAHIGGLSPIRATPWAVPES</sequence>
<dbReference type="EMBL" id="JANBVO010000052">
    <property type="protein sequence ID" value="KAJ9133147.1"/>
    <property type="molecule type" value="Genomic_DNA"/>
</dbReference>
<reference evidence="1" key="1">
    <citation type="submission" date="2022-07" db="EMBL/GenBank/DDBJ databases">
        <title>Fungi with potential for degradation of polypropylene.</title>
        <authorList>
            <person name="Gostincar C."/>
        </authorList>
    </citation>
    <scope>NUCLEOTIDE SEQUENCE</scope>
    <source>
        <strain evidence="1">EXF-13308</strain>
    </source>
</reference>
<evidence type="ECO:0000313" key="1">
    <source>
        <dbReference type="EMBL" id="KAJ9133147.1"/>
    </source>
</evidence>
<proteinExistence type="predicted"/>
<organism evidence="1 2">
    <name type="scientific">Pleurostoma richardsiae</name>
    <dbReference type="NCBI Taxonomy" id="41990"/>
    <lineage>
        <taxon>Eukaryota</taxon>
        <taxon>Fungi</taxon>
        <taxon>Dikarya</taxon>
        <taxon>Ascomycota</taxon>
        <taxon>Pezizomycotina</taxon>
        <taxon>Sordariomycetes</taxon>
        <taxon>Sordariomycetidae</taxon>
        <taxon>Calosphaeriales</taxon>
        <taxon>Pleurostomataceae</taxon>
        <taxon>Pleurostoma</taxon>
    </lineage>
</organism>